<dbReference type="Gene3D" id="3.40.630.30">
    <property type="match status" value="1"/>
</dbReference>
<dbReference type="AlphaFoldDB" id="A0A1G6JXA0"/>
<keyword evidence="1" id="KW-0689">Ribosomal protein</keyword>
<dbReference type="RefSeq" id="WP_055984187.1">
    <property type="nucleotide sequence ID" value="NZ_FMZQ01000001.1"/>
</dbReference>
<dbReference type="GO" id="GO:0016747">
    <property type="term" value="F:acyltransferase activity, transferring groups other than amino-acyl groups"/>
    <property type="evidence" value="ECO:0007669"/>
    <property type="project" value="InterPro"/>
</dbReference>
<keyword evidence="1" id="KW-0687">Ribonucleoprotein</keyword>
<dbReference type="GO" id="GO:0005840">
    <property type="term" value="C:ribosome"/>
    <property type="evidence" value="ECO:0007669"/>
    <property type="project" value="UniProtKB-KW"/>
</dbReference>
<proteinExistence type="predicted"/>
<protein>
    <submittedName>
        <fullName evidence="1">Ribosomal protein S18 acetylase RimI</fullName>
    </submittedName>
</protein>
<keyword evidence="2" id="KW-1185">Reference proteome</keyword>
<dbReference type="SUPFAM" id="SSF55729">
    <property type="entry name" value="Acyl-CoA N-acyltransferases (Nat)"/>
    <property type="match status" value="1"/>
</dbReference>
<dbReference type="InterPro" id="IPR000182">
    <property type="entry name" value="GNAT_dom"/>
</dbReference>
<gene>
    <name evidence="1" type="ORF">SAMN05216576_101903</name>
</gene>
<evidence type="ECO:0000313" key="1">
    <source>
        <dbReference type="EMBL" id="SDC23278.1"/>
    </source>
</evidence>
<evidence type="ECO:0000313" key="2">
    <source>
        <dbReference type="Proteomes" id="UP000199467"/>
    </source>
</evidence>
<sequence length="165" mass="18921">MRSHELHLRPAEETDLNFLRRLYASTRAQEMALSGWDQPVIDAFLAQQFDAQHRYYQEHYQGSDFSLICHGDLAIGRLYIFRGPTVINLIDISLLPEWRSKGIGTRYLAALVDEADAAEKSMRLFVEPTNPAKRLYERFAFRASGSNHIYLQMHREAVPALAVPA</sequence>
<dbReference type="InterPro" id="IPR016181">
    <property type="entry name" value="Acyl_CoA_acyltransferase"/>
</dbReference>
<name>A0A1G6JXA0_9GAMM</name>
<dbReference type="EMBL" id="FMZQ01000001">
    <property type="protein sequence ID" value="SDC23278.1"/>
    <property type="molecule type" value="Genomic_DNA"/>
</dbReference>
<dbReference type="Proteomes" id="UP000199467">
    <property type="component" value="Unassembled WGS sequence"/>
</dbReference>
<dbReference type="PROSITE" id="PS51186">
    <property type="entry name" value="GNAT"/>
    <property type="match status" value="1"/>
</dbReference>
<reference evidence="2" key="1">
    <citation type="submission" date="2016-10" db="EMBL/GenBank/DDBJ databases">
        <authorList>
            <person name="Varghese N."/>
            <person name="Submissions S."/>
        </authorList>
    </citation>
    <scope>NUCLEOTIDE SEQUENCE [LARGE SCALE GENOMIC DNA]</scope>
    <source>
        <strain evidence="2">DSM 26382</strain>
    </source>
</reference>
<organism evidence="1 2">
    <name type="scientific">Ectopseudomonas chengduensis</name>
    <dbReference type="NCBI Taxonomy" id="489632"/>
    <lineage>
        <taxon>Bacteria</taxon>
        <taxon>Pseudomonadati</taxon>
        <taxon>Pseudomonadota</taxon>
        <taxon>Gammaproteobacteria</taxon>
        <taxon>Pseudomonadales</taxon>
        <taxon>Pseudomonadaceae</taxon>
        <taxon>Ectopseudomonas</taxon>
    </lineage>
</organism>
<dbReference type="Pfam" id="PF00583">
    <property type="entry name" value="Acetyltransf_1"/>
    <property type="match status" value="1"/>
</dbReference>
<accession>A0A1G6JXA0</accession>